<feature type="non-terminal residue" evidence="3">
    <location>
        <position position="234"/>
    </location>
</feature>
<dbReference type="GO" id="GO:0030976">
    <property type="term" value="F:thiamine pyrophosphate binding"/>
    <property type="evidence" value="ECO:0007669"/>
    <property type="project" value="InterPro"/>
</dbReference>
<dbReference type="SUPFAM" id="SSF52518">
    <property type="entry name" value="Thiamin diphosphate-binding fold (THDP-binding)"/>
    <property type="match status" value="1"/>
</dbReference>
<dbReference type="InterPro" id="IPR029061">
    <property type="entry name" value="THDP-binding"/>
</dbReference>
<dbReference type="CDD" id="cd07035">
    <property type="entry name" value="TPP_PYR_POX_like"/>
    <property type="match status" value="1"/>
</dbReference>
<dbReference type="GO" id="GO:0003984">
    <property type="term" value="F:acetolactate synthase activity"/>
    <property type="evidence" value="ECO:0007669"/>
    <property type="project" value="TreeGrafter"/>
</dbReference>
<dbReference type="PANTHER" id="PTHR18968">
    <property type="entry name" value="THIAMINE PYROPHOSPHATE ENZYMES"/>
    <property type="match status" value="1"/>
</dbReference>
<sequence>IICIIGGNPPVPCRLQEDTTKLEVDWEEHPMPQRKDGGDAVLEALRKLDVDYIISSPGSEWPSVWEALARQVINEEPGPKYINTWHETLAVAMAQGYTRMTGRMQAVLLHAGVGVLQGSMGIHGAFQGEIPMLVASGETASYGEADGFDPGPQWLRNLSIVGGPNRLVDSITKWSSRVTSAEVIYETFSRAGEMAQRTPKGPTFLNVPMETMLEEWTPPAKFNNKPTAPKTRPE</sequence>
<name>A0A383DW51_9ZZZZ</name>
<accession>A0A383DW51</accession>
<proteinExistence type="inferred from homology"/>
<protein>
    <recommendedName>
        <fullName evidence="2">Thiamine pyrophosphate enzyme N-terminal TPP-binding domain-containing protein</fullName>
    </recommendedName>
</protein>
<dbReference type="Gene3D" id="3.40.50.970">
    <property type="match status" value="1"/>
</dbReference>
<feature type="domain" description="Thiamine pyrophosphate enzyme N-terminal TPP-binding" evidence="2">
    <location>
        <begin position="36"/>
        <end position="145"/>
    </location>
</feature>
<dbReference type="GO" id="GO:0050660">
    <property type="term" value="F:flavin adenine dinucleotide binding"/>
    <property type="evidence" value="ECO:0007669"/>
    <property type="project" value="TreeGrafter"/>
</dbReference>
<organism evidence="3">
    <name type="scientific">marine metagenome</name>
    <dbReference type="NCBI Taxonomy" id="408172"/>
    <lineage>
        <taxon>unclassified sequences</taxon>
        <taxon>metagenomes</taxon>
        <taxon>ecological metagenomes</taxon>
    </lineage>
</organism>
<dbReference type="GO" id="GO:0005948">
    <property type="term" value="C:acetolactate synthase complex"/>
    <property type="evidence" value="ECO:0007669"/>
    <property type="project" value="TreeGrafter"/>
</dbReference>
<dbReference type="EMBL" id="UINC01220239">
    <property type="protein sequence ID" value="SVE48068.1"/>
    <property type="molecule type" value="Genomic_DNA"/>
</dbReference>
<dbReference type="AlphaFoldDB" id="A0A383DW51"/>
<evidence type="ECO:0000313" key="3">
    <source>
        <dbReference type="EMBL" id="SVE48068.1"/>
    </source>
</evidence>
<dbReference type="GO" id="GO:0009099">
    <property type="term" value="P:L-valine biosynthetic process"/>
    <property type="evidence" value="ECO:0007669"/>
    <property type="project" value="TreeGrafter"/>
</dbReference>
<dbReference type="PANTHER" id="PTHR18968:SF13">
    <property type="entry name" value="ACETOLACTATE SYNTHASE CATALYTIC SUBUNIT, MITOCHONDRIAL"/>
    <property type="match status" value="1"/>
</dbReference>
<reference evidence="3" key="1">
    <citation type="submission" date="2018-05" db="EMBL/GenBank/DDBJ databases">
        <authorList>
            <person name="Lanie J.A."/>
            <person name="Ng W.-L."/>
            <person name="Kazmierczak K.M."/>
            <person name="Andrzejewski T.M."/>
            <person name="Davidsen T.M."/>
            <person name="Wayne K.J."/>
            <person name="Tettelin H."/>
            <person name="Glass J.I."/>
            <person name="Rusch D."/>
            <person name="Podicherti R."/>
            <person name="Tsui H.-C.T."/>
            <person name="Winkler M.E."/>
        </authorList>
    </citation>
    <scope>NUCLEOTIDE SEQUENCE</scope>
</reference>
<dbReference type="InterPro" id="IPR012001">
    <property type="entry name" value="Thiamin_PyroP_enz_TPP-bd_dom"/>
</dbReference>
<evidence type="ECO:0000256" key="1">
    <source>
        <dbReference type="ARBA" id="ARBA00007812"/>
    </source>
</evidence>
<feature type="non-terminal residue" evidence="3">
    <location>
        <position position="1"/>
    </location>
</feature>
<dbReference type="GO" id="GO:0009097">
    <property type="term" value="P:isoleucine biosynthetic process"/>
    <property type="evidence" value="ECO:0007669"/>
    <property type="project" value="TreeGrafter"/>
</dbReference>
<dbReference type="InterPro" id="IPR045229">
    <property type="entry name" value="TPP_enz"/>
</dbReference>
<gene>
    <name evidence="3" type="ORF">METZ01_LOCUS500922</name>
</gene>
<comment type="similarity">
    <text evidence="1">Belongs to the TPP enzyme family.</text>
</comment>
<evidence type="ECO:0000259" key="2">
    <source>
        <dbReference type="Pfam" id="PF02776"/>
    </source>
</evidence>
<dbReference type="Pfam" id="PF02776">
    <property type="entry name" value="TPP_enzyme_N"/>
    <property type="match status" value="1"/>
</dbReference>